<proteinExistence type="predicted"/>
<organism evidence="1 2">
    <name type="scientific">Aquamicrobium segne</name>
    <dbReference type="NCBI Taxonomy" id="469547"/>
    <lineage>
        <taxon>Bacteria</taxon>
        <taxon>Pseudomonadati</taxon>
        <taxon>Pseudomonadota</taxon>
        <taxon>Alphaproteobacteria</taxon>
        <taxon>Hyphomicrobiales</taxon>
        <taxon>Phyllobacteriaceae</taxon>
        <taxon>Aquamicrobium</taxon>
    </lineage>
</organism>
<evidence type="ECO:0000313" key="2">
    <source>
        <dbReference type="Proteomes" id="UP001596016"/>
    </source>
</evidence>
<accession>A0ABW0GTW4</accession>
<dbReference type="RefSeq" id="WP_378227546.1">
    <property type="nucleotide sequence ID" value="NZ_JBHSLL010000008.1"/>
</dbReference>
<sequence length="49" mass="5299">MTLRSMLLAMATLGSADPGYMVTSDEFGRLERPIVLQHPFPTSLSTAST</sequence>
<evidence type="ECO:0000313" key="1">
    <source>
        <dbReference type="EMBL" id="MFC5384701.1"/>
    </source>
</evidence>
<protein>
    <submittedName>
        <fullName evidence="1">Uncharacterized protein</fullName>
    </submittedName>
</protein>
<comment type="caution">
    <text evidence="1">The sequence shown here is derived from an EMBL/GenBank/DDBJ whole genome shotgun (WGS) entry which is preliminary data.</text>
</comment>
<keyword evidence="2" id="KW-1185">Reference proteome</keyword>
<reference evidence="2" key="1">
    <citation type="journal article" date="2019" name="Int. J. Syst. Evol. Microbiol.">
        <title>The Global Catalogue of Microorganisms (GCM) 10K type strain sequencing project: providing services to taxonomists for standard genome sequencing and annotation.</title>
        <authorList>
            <consortium name="The Broad Institute Genomics Platform"/>
            <consortium name="The Broad Institute Genome Sequencing Center for Infectious Disease"/>
            <person name="Wu L."/>
            <person name="Ma J."/>
        </authorList>
    </citation>
    <scope>NUCLEOTIDE SEQUENCE [LARGE SCALE GENOMIC DNA]</scope>
    <source>
        <strain evidence="2">CGMCC 4.1415</strain>
    </source>
</reference>
<dbReference type="EMBL" id="JBHSLL010000008">
    <property type="protein sequence ID" value="MFC5384701.1"/>
    <property type="molecule type" value="Genomic_DNA"/>
</dbReference>
<gene>
    <name evidence="1" type="ORF">ACFPLB_01845</name>
</gene>
<name>A0ABW0GTW4_9HYPH</name>
<dbReference type="Proteomes" id="UP001596016">
    <property type="component" value="Unassembled WGS sequence"/>
</dbReference>